<dbReference type="SUPFAM" id="SSF48452">
    <property type="entry name" value="TPR-like"/>
    <property type="match status" value="1"/>
</dbReference>
<keyword evidence="2" id="KW-1133">Transmembrane helix</keyword>
<dbReference type="AlphaFoldDB" id="A0A9D9NEE2"/>
<feature type="transmembrane region" description="Helical" evidence="2">
    <location>
        <begin position="354"/>
        <end position="377"/>
    </location>
</feature>
<dbReference type="InterPro" id="IPR011990">
    <property type="entry name" value="TPR-like_helical_dom_sf"/>
</dbReference>
<sequence>MKTLVLFTVPALLLCSCSARQEMECRLDSIEEYISEDPQRALDSLRTVSAGNIPGRENRARAALLHSMALDKNYIDVSSDSIISTAVDWYSRHGSPDEKLKAYYYQGRVYENAGDDEAAMESFVRAEENVRYSKDNTAIGKLYFAKSRIYYSIFDSDMSMENMKKAKSYFYKGNDIENYEQTLLNISIGYITSSELDSAMIYLNQAKQYLPAVNESRQDLYYSIMMEIKSETCADSSLFYINLYKDFSQDRNTTDWYSISRAYLTSGYADSALNAINNYAKYAADPENDIMYQIALSDIYDSLGLDKKSKEAYRRYVDLSDSTDITVFNSRTRYIEEKHADEIQILKIKNHRNILWLGIIVCLLSAAVIIQSLFSMIKKRTAEKRQLEKERTRLEELVLNISKERDFLKQISDGLSETDPDINSLIDSRLGVLDDFFASRIAAGNAGDIKSAIKELENLMEDRDEFVYSTGMSYSVRYPKFVRFLQQHGLTPWETGYCCLYIMGLKGKEIGAFIRKSGYNNINSAIRRKLGIEKYGTRLDKFLLEKFSGLKP</sequence>
<gene>
    <name evidence="3" type="ORF">IAB82_01480</name>
</gene>
<evidence type="ECO:0000256" key="2">
    <source>
        <dbReference type="SAM" id="Phobius"/>
    </source>
</evidence>
<reference evidence="3" key="1">
    <citation type="submission" date="2020-10" db="EMBL/GenBank/DDBJ databases">
        <authorList>
            <person name="Gilroy R."/>
        </authorList>
    </citation>
    <scope>NUCLEOTIDE SEQUENCE</scope>
    <source>
        <strain evidence="3">B2-22910</strain>
    </source>
</reference>
<reference evidence="3" key="2">
    <citation type="journal article" date="2021" name="PeerJ">
        <title>Extensive microbial diversity within the chicken gut microbiome revealed by metagenomics and culture.</title>
        <authorList>
            <person name="Gilroy R."/>
            <person name="Ravi A."/>
            <person name="Getino M."/>
            <person name="Pursley I."/>
            <person name="Horton D.L."/>
            <person name="Alikhan N.F."/>
            <person name="Baker D."/>
            <person name="Gharbi K."/>
            <person name="Hall N."/>
            <person name="Watson M."/>
            <person name="Adriaenssens E.M."/>
            <person name="Foster-Nyarko E."/>
            <person name="Jarju S."/>
            <person name="Secka A."/>
            <person name="Antonio M."/>
            <person name="Oren A."/>
            <person name="Chaudhuri R.R."/>
            <person name="La Ragione R."/>
            <person name="Hildebrand F."/>
            <person name="Pallen M.J."/>
        </authorList>
    </citation>
    <scope>NUCLEOTIDE SEQUENCE</scope>
    <source>
        <strain evidence="3">B2-22910</strain>
    </source>
</reference>
<evidence type="ECO:0008006" key="5">
    <source>
        <dbReference type="Google" id="ProtNLM"/>
    </source>
</evidence>
<name>A0A9D9NEE2_9BACT</name>
<evidence type="ECO:0000256" key="1">
    <source>
        <dbReference type="SAM" id="Coils"/>
    </source>
</evidence>
<organism evidence="3 4">
    <name type="scientific">Candidatus Cryptobacteroides faecavium</name>
    <dbReference type="NCBI Taxonomy" id="2840762"/>
    <lineage>
        <taxon>Bacteria</taxon>
        <taxon>Pseudomonadati</taxon>
        <taxon>Bacteroidota</taxon>
        <taxon>Bacteroidia</taxon>
        <taxon>Bacteroidales</taxon>
        <taxon>Candidatus Cryptobacteroides</taxon>
    </lineage>
</organism>
<protein>
    <recommendedName>
        <fullName evidence="5">Tetratricopeptide repeat protein</fullName>
    </recommendedName>
</protein>
<keyword evidence="1" id="KW-0175">Coiled coil</keyword>
<evidence type="ECO:0000313" key="3">
    <source>
        <dbReference type="EMBL" id="MBO8470448.1"/>
    </source>
</evidence>
<dbReference type="PROSITE" id="PS51257">
    <property type="entry name" value="PROKAR_LIPOPROTEIN"/>
    <property type="match status" value="1"/>
</dbReference>
<dbReference type="Proteomes" id="UP000823603">
    <property type="component" value="Unassembled WGS sequence"/>
</dbReference>
<keyword evidence="2" id="KW-0812">Transmembrane</keyword>
<evidence type="ECO:0000313" key="4">
    <source>
        <dbReference type="Proteomes" id="UP000823603"/>
    </source>
</evidence>
<accession>A0A9D9NEE2</accession>
<comment type="caution">
    <text evidence="3">The sequence shown here is derived from an EMBL/GenBank/DDBJ whole genome shotgun (WGS) entry which is preliminary data.</text>
</comment>
<feature type="coiled-coil region" evidence="1">
    <location>
        <begin position="377"/>
        <end position="404"/>
    </location>
</feature>
<proteinExistence type="predicted"/>
<dbReference type="EMBL" id="JADIMB010000020">
    <property type="protein sequence ID" value="MBO8470448.1"/>
    <property type="molecule type" value="Genomic_DNA"/>
</dbReference>
<dbReference type="Gene3D" id="1.25.40.10">
    <property type="entry name" value="Tetratricopeptide repeat domain"/>
    <property type="match status" value="1"/>
</dbReference>
<keyword evidence="2" id="KW-0472">Membrane</keyword>